<dbReference type="SUPFAM" id="SSF51735">
    <property type="entry name" value="NAD(P)-binding Rossmann-fold domains"/>
    <property type="match status" value="1"/>
</dbReference>
<dbReference type="Proteomes" id="UP001193389">
    <property type="component" value="Chromosome"/>
</dbReference>
<name>A0A5K7S337_9BACT</name>
<sequence>MKSGTVSILGCGWLGVALGKHLRNRRFSVKGSVTSPEKFGLLRTSGIVPFRIVLNENNVEVDDPAFFETDVLVIAIPPRRIDEIERIFPTQIAQLIPIILKSGIRKVIFISSTSVYPENLKTAHESDVLYPDKASGKACLAAENLLNNLTDFETTILRFGGLIGADRNPARFLLKSARPVANIPVNLIHQDDCIGIIDAILEKDLWGETLNACCPEHPLKKDFYGKAAQISGFPAPLISDEAEAYKIVDSSKLARLLKYKFKYPSPMDYLDSLVTSKK</sequence>
<dbReference type="InterPro" id="IPR051783">
    <property type="entry name" value="NAD(P)-dependent_oxidoreduct"/>
</dbReference>
<dbReference type="Gene3D" id="3.40.50.720">
    <property type="entry name" value="NAD(P)-binding Rossmann-like Domain"/>
    <property type="match status" value="1"/>
</dbReference>
<dbReference type="InterPro" id="IPR036291">
    <property type="entry name" value="NAD(P)-bd_dom_sf"/>
</dbReference>
<protein>
    <submittedName>
        <fullName evidence="1">NAD-dependent epimerase/dehydratase</fullName>
    </submittedName>
</protein>
<keyword evidence="2" id="KW-1185">Reference proteome</keyword>
<organism evidence="1 2">
    <name type="scientific">Aquipluma nitroreducens</name>
    <dbReference type="NCBI Taxonomy" id="2010828"/>
    <lineage>
        <taxon>Bacteria</taxon>
        <taxon>Pseudomonadati</taxon>
        <taxon>Bacteroidota</taxon>
        <taxon>Bacteroidia</taxon>
        <taxon>Marinilabiliales</taxon>
        <taxon>Prolixibacteraceae</taxon>
        <taxon>Aquipluma</taxon>
    </lineage>
</organism>
<dbReference type="GO" id="GO:0004029">
    <property type="term" value="F:aldehyde dehydrogenase (NAD+) activity"/>
    <property type="evidence" value="ECO:0007669"/>
    <property type="project" value="TreeGrafter"/>
</dbReference>
<dbReference type="EMBL" id="AP018694">
    <property type="protein sequence ID" value="BBE15880.1"/>
    <property type="molecule type" value="Genomic_DNA"/>
</dbReference>
<dbReference type="PANTHER" id="PTHR48079">
    <property type="entry name" value="PROTEIN YEEZ"/>
    <property type="match status" value="1"/>
</dbReference>
<gene>
    <name evidence="1" type="ORF">AQPE_0016</name>
</gene>
<dbReference type="AlphaFoldDB" id="A0A5K7S337"/>
<dbReference type="GO" id="GO:0005737">
    <property type="term" value="C:cytoplasm"/>
    <property type="evidence" value="ECO:0007669"/>
    <property type="project" value="TreeGrafter"/>
</dbReference>
<accession>A0A5K7S337</accession>
<dbReference type="RefSeq" id="WP_318348997.1">
    <property type="nucleotide sequence ID" value="NZ_AP018694.1"/>
</dbReference>
<proteinExistence type="predicted"/>
<evidence type="ECO:0000313" key="1">
    <source>
        <dbReference type="EMBL" id="BBE15880.1"/>
    </source>
</evidence>
<dbReference type="PANTHER" id="PTHR48079:SF6">
    <property type="entry name" value="NAD(P)-BINDING DOMAIN-CONTAINING PROTEIN-RELATED"/>
    <property type="match status" value="1"/>
</dbReference>
<evidence type="ECO:0000313" key="2">
    <source>
        <dbReference type="Proteomes" id="UP001193389"/>
    </source>
</evidence>
<reference evidence="1" key="1">
    <citation type="journal article" date="2020" name="Int. J. Syst. Evol. Microbiol.">
        <title>Aquipluma nitroreducens gen. nov. sp. nov., a novel facultatively anaerobic bacterium isolated from a freshwater lake.</title>
        <authorList>
            <person name="Watanabe M."/>
            <person name="Kojima H."/>
            <person name="Fukui M."/>
        </authorList>
    </citation>
    <scope>NUCLEOTIDE SEQUENCE</scope>
    <source>
        <strain evidence="1">MeG22</strain>
    </source>
</reference>
<dbReference type="KEGG" id="anf:AQPE_0016"/>